<dbReference type="Proteomes" id="UP000220034">
    <property type="component" value="Unassembled WGS sequence"/>
</dbReference>
<feature type="chain" id="PRO_5012293515" evidence="1">
    <location>
        <begin position="21"/>
        <end position="270"/>
    </location>
</feature>
<proteinExistence type="predicted"/>
<dbReference type="Gene3D" id="1.10.8.760">
    <property type="entry name" value="Haem-binding uptake, Tiki superfamily, ChaN, domain 2"/>
    <property type="match status" value="1"/>
</dbReference>
<sequence length="270" mass="28316">MPQPLHFLAPALLLVLAACAPPPPDFRAQADVVIVGEVHGTPAHHARQAQVVAELQPAAIVFEQISGSQTARLNGLLQTETDPVVLANALDWENSGWPGFSFYHDIMLAAPDAQILGGGAARSNVRLASREGATVAFGTQGADFALNQPLPPAQRAERELAQVEAHCGVLPRNAAAGFVEAQRYRDAVLAQTVLLARERTNGGVIVLITGNGHARVDWGVPALLAIAEPDLSVFSIGQVGIGDTTPFNEVHIATLPEGDDPCEGFTISGS</sequence>
<dbReference type="Gene3D" id="3.40.50.11550">
    <property type="match status" value="1"/>
</dbReference>
<dbReference type="AlphaFoldDB" id="A0A2C9CN10"/>
<protein>
    <submittedName>
        <fullName evidence="3">Uncharacterized iron-regulated protein</fullName>
    </submittedName>
</protein>
<dbReference type="Pfam" id="PF04187">
    <property type="entry name" value="Cofac_haem_bdg"/>
    <property type="match status" value="1"/>
</dbReference>
<evidence type="ECO:0000256" key="1">
    <source>
        <dbReference type="SAM" id="SignalP"/>
    </source>
</evidence>
<dbReference type="CDD" id="cd14727">
    <property type="entry name" value="ChanN-like"/>
    <property type="match status" value="1"/>
</dbReference>
<keyword evidence="1" id="KW-0732">Signal</keyword>
<organism evidence="3 4">
    <name type="scientific">Pontivivens marinum</name>
    <dbReference type="NCBI Taxonomy" id="1690039"/>
    <lineage>
        <taxon>Bacteria</taxon>
        <taxon>Pseudomonadati</taxon>
        <taxon>Pseudomonadota</taxon>
        <taxon>Alphaproteobacteria</taxon>
        <taxon>Rhodobacterales</taxon>
        <taxon>Paracoccaceae</taxon>
        <taxon>Pontivivens</taxon>
    </lineage>
</organism>
<keyword evidence="4" id="KW-1185">Reference proteome</keyword>
<name>A0A2C9CN10_9RHOB</name>
<reference evidence="4" key="1">
    <citation type="submission" date="2017-09" db="EMBL/GenBank/DDBJ databases">
        <authorList>
            <person name="Varghese N."/>
            <person name="Submissions S."/>
        </authorList>
    </citation>
    <scope>NUCLEOTIDE SEQUENCE [LARGE SCALE GENOMIC DNA]</scope>
    <source>
        <strain evidence="4">C7</strain>
    </source>
</reference>
<dbReference type="SUPFAM" id="SSF159501">
    <property type="entry name" value="EreA/ChaN-like"/>
    <property type="match status" value="1"/>
</dbReference>
<dbReference type="InterPro" id="IPR007314">
    <property type="entry name" value="Cofac_haem-bd_dom"/>
</dbReference>
<dbReference type="RefSeq" id="WP_180955861.1">
    <property type="nucleotide sequence ID" value="NZ_OCTN01000001.1"/>
</dbReference>
<feature type="signal peptide" evidence="1">
    <location>
        <begin position="1"/>
        <end position="20"/>
    </location>
</feature>
<evidence type="ECO:0000259" key="2">
    <source>
        <dbReference type="Pfam" id="PF04187"/>
    </source>
</evidence>
<evidence type="ECO:0000313" key="3">
    <source>
        <dbReference type="EMBL" id="SOH92597.1"/>
    </source>
</evidence>
<dbReference type="EMBL" id="OCTN01000001">
    <property type="protein sequence ID" value="SOH92597.1"/>
    <property type="molecule type" value="Genomic_DNA"/>
</dbReference>
<evidence type="ECO:0000313" key="4">
    <source>
        <dbReference type="Proteomes" id="UP000220034"/>
    </source>
</evidence>
<accession>A0A2C9CN10</accession>
<feature type="domain" description="Haem-binding uptake Tiki superfamily ChaN" evidence="2">
    <location>
        <begin position="28"/>
        <end position="223"/>
    </location>
</feature>
<gene>
    <name evidence="3" type="ORF">SAMN06273572_101445</name>
</gene>